<dbReference type="InterPro" id="IPR055300">
    <property type="entry name" value="CWZF3/5/7"/>
</dbReference>
<evidence type="ECO:0000313" key="2">
    <source>
        <dbReference type="Proteomes" id="UP001165190"/>
    </source>
</evidence>
<evidence type="ECO:0000313" key="1">
    <source>
        <dbReference type="EMBL" id="GMJ01086.1"/>
    </source>
</evidence>
<keyword evidence="2" id="KW-1185">Reference proteome</keyword>
<gene>
    <name evidence="1" type="ORF">HRI_003777800</name>
</gene>
<sequence length="209" mass="23314">MSSGNLLMQKNADIYRILGLDVSPSSSLDQSPSESEGMYQEFHEPLSVSPTSILRIMTSFPVPEEALLSPLPGHLLNLIVKEKILKENISNPGKRDGILLRDKKTKSVEKKDFPAEKKSGRQIWNENDIMLKKEVDTDILACEELVSKTLKLPLLANSYSAADMVKNKESLEPLLSQEIGWENPRAGSAQKVLEEQEISALDGVHYKKI</sequence>
<dbReference type="AlphaFoldDB" id="A0A9W7IRR1"/>
<name>A0A9W7IRR1_HIBTR</name>
<protein>
    <submittedName>
        <fullName evidence="1">Uncharacterized protein</fullName>
    </submittedName>
</protein>
<accession>A0A9W7IRR1</accession>
<dbReference type="Proteomes" id="UP001165190">
    <property type="component" value="Unassembled WGS sequence"/>
</dbReference>
<dbReference type="OrthoDB" id="757982at2759"/>
<proteinExistence type="predicted"/>
<organism evidence="1 2">
    <name type="scientific">Hibiscus trionum</name>
    <name type="common">Flower of an hour</name>
    <dbReference type="NCBI Taxonomy" id="183268"/>
    <lineage>
        <taxon>Eukaryota</taxon>
        <taxon>Viridiplantae</taxon>
        <taxon>Streptophyta</taxon>
        <taxon>Embryophyta</taxon>
        <taxon>Tracheophyta</taxon>
        <taxon>Spermatophyta</taxon>
        <taxon>Magnoliopsida</taxon>
        <taxon>eudicotyledons</taxon>
        <taxon>Gunneridae</taxon>
        <taxon>Pentapetalae</taxon>
        <taxon>rosids</taxon>
        <taxon>malvids</taxon>
        <taxon>Malvales</taxon>
        <taxon>Malvaceae</taxon>
        <taxon>Malvoideae</taxon>
        <taxon>Hibiscus</taxon>
    </lineage>
</organism>
<dbReference type="PANTHER" id="PTHR46524:SF7">
    <property type="entry name" value="CW-TYPE ZINC FINGER"/>
    <property type="match status" value="1"/>
</dbReference>
<reference evidence="1" key="1">
    <citation type="submission" date="2023-05" db="EMBL/GenBank/DDBJ databases">
        <title>Genome and transcriptome analyses reveal genes involved in the formation of fine ridges on petal epidermal cells in Hibiscus trionum.</title>
        <authorList>
            <person name="Koshimizu S."/>
            <person name="Masuda S."/>
            <person name="Ishii T."/>
            <person name="Shirasu K."/>
            <person name="Hoshino A."/>
            <person name="Arita M."/>
        </authorList>
    </citation>
    <scope>NUCLEOTIDE SEQUENCE</scope>
    <source>
        <strain evidence="1">Hamamatsu line</strain>
    </source>
</reference>
<dbReference type="EMBL" id="BSYR01000035">
    <property type="protein sequence ID" value="GMJ01086.1"/>
    <property type="molecule type" value="Genomic_DNA"/>
</dbReference>
<dbReference type="PANTHER" id="PTHR46524">
    <property type="entry name" value="CW-TYPE ZINC FINGER"/>
    <property type="match status" value="1"/>
</dbReference>
<comment type="caution">
    <text evidence="1">The sequence shown here is derived from an EMBL/GenBank/DDBJ whole genome shotgun (WGS) entry which is preliminary data.</text>
</comment>